<gene>
    <name evidence="2" type="ORF">DFH08DRAFT_940947</name>
</gene>
<accession>A0AAD7EJA6</accession>
<evidence type="ECO:0000313" key="3">
    <source>
        <dbReference type="Proteomes" id="UP001218218"/>
    </source>
</evidence>
<feature type="transmembrane region" description="Helical" evidence="1">
    <location>
        <begin position="151"/>
        <end position="170"/>
    </location>
</feature>
<dbReference type="AlphaFoldDB" id="A0AAD7EJA6"/>
<evidence type="ECO:0000256" key="1">
    <source>
        <dbReference type="SAM" id="Phobius"/>
    </source>
</evidence>
<keyword evidence="1" id="KW-0812">Transmembrane</keyword>
<name>A0AAD7EJA6_9AGAR</name>
<sequence length="317" mass="36253">MLKILGQQRNNRCKVQKSSIFDRNTTVFHARQEGPLRSCLQVVSSLAASVGLSHRLFVHNRILPWSIGSRVEPAECGQLYSNKLQPFNRGLLRVHRYSNQKWTCAVYDAPMSEVHASYPRNTHQMPDLTVQLLPLALTPVAAVVPNGIQRWVILTLAALYFGGFVVLPNLPSVKLKKLEQYIDETVKIHAIAVQELEKDPRFVTETSLRVARIKLSESILRTKTLSGKDVAWKKYAQHLRGLSFHVDECQKDVQEIRIAILMAMECNRQHRFTEDIEQRRAILEKAFLNPVQAFGAARSAYAGYRVMSLIYWYYHGL</sequence>
<evidence type="ECO:0000313" key="2">
    <source>
        <dbReference type="EMBL" id="KAJ7326248.1"/>
    </source>
</evidence>
<proteinExistence type="predicted"/>
<keyword evidence="3" id="KW-1185">Reference proteome</keyword>
<comment type="caution">
    <text evidence="2">The sequence shown here is derived from an EMBL/GenBank/DDBJ whole genome shotgun (WGS) entry which is preliminary data.</text>
</comment>
<keyword evidence="1" id="KW-1133">Transmembrane helix</keyword>
<dbReference type="Proteomes" id="UP001218218">
    <property type="component" value="Unassembled WGS sequence"/>
</dbReference>
<keyword evidence="1" id="KW-0472">Membrane</keyword>
<dbReference type="EMBL" id="JARIHO010000042">
    <property type="protein sequence ID" value="KAJ7326248.1"/>
    <property type="molecule type" value="Genomic_DNA"/>
</dbReference>
<protein>
    <submittedName>
        <fullName evidence="2">Uncharacterized protein</fullName>
    </submittedName>
</protein>
<organism evidence="2 3">
    <name type="scientific">Mycena albidolilacea</name>
    <dbReference type="NCBI Taxonomy" id="1033008"/>
    <lineage>
        <taxon>Eukaryota</taxon>
        <taxon>Fungi</taxon>
        <taxon>Dikarya</taxon>
        <taxon>Basidiomycota</taxon>
        <taxon>Agaricomycotina</taxon>
        <taxon>Agaricomycetes</taxon>
        <taxon>Agaricomycetidae</taxon>
        <taxon>Agaricales</taxon>
        <taxon>Marasmiineae</taxon>
        <taxon>Mycenaceae</taxon>
        <taxon>Mycena</taxon>
    </lineage>
</organism>
<reference evidence="2" key="1">
    <citation type="submission" date="2023-03" db="EMBL/GenBank/DDBJ databases">
        <title>Massive genome expansion in bonnet fungi (Mycena s.s.) driven by repeated elements and novel gene families across ecological guilds.</title>
        <authorList>
            <consortium name="Lawrence Berkeley National Laboratory"/>
            <person name="Harder C.B."/>
            <person name="Miyauchi S."/>
            <person name="Viragh M."/>
            <person name="Kuo A."/>
            <person name="Thoen E."/>
            <person name="Andreopoulos B."/>
            <person name="Lu D."/>
            <person name="Skrede I."/>
            <person name="Drula E."/>
            <person name="Henrissat B."/>
            <person name="Morin E."/>
            <person name="Kohler A."/>
            <person name="Barry K."/>
            <person name="LaButti K."/>
            <person name="Morin E."/>
            <person name="Salamov A."/>
            <person name="Lipzen A."/>
            <person name="Mereny Z."/>
            <person name="Hegedus B."/>
            <person name="Baldrian P."/>
            <person name="Stursova M."/>
            <person name="Weitz H."/>
            <person name="Taylor A."/>
            <person name="Grigoriev I.V."/>
            <person name="Nagy L.G."/>
            <person name="Martin F."/>
            <person name="Kauserud H."/>
        </authorList>
    </citation>
    <scope>NUCLEOTIDE SEQUENCE</scope>
    <source>
        <strain evidence="2">CBHHK002</strain>
    </source>
</reference>